<dbReference type="VEuPathDB" id="VectorBase:ASIS012650"/>
<sequence>MSDEGLQPEEELTLEGAWVFIDDDGSDVSDEVEEAEEMVETDEVGDNSSVTGESANEDLATEETAEESSDHEAEEHNEEDDDSEGDQGETNDNSEEEQNVVNVKKKSKAARVVKGLKKLMGGVFWPSGMS</sequence>
<gene>
    <name evidence="2" type="ORF">ZHAS_00016064</name>
</gene>
<evidence type="ECO:0000313" key="3">
    <source>
        <dbReference type="EnsemblMetazoa" id="ASIC016064-PA"/>
    </source>
</evidence>
<feature type="compositionally biased region" description="Acidic residues" evidence="1">
    <location>
        <begin position="75"/>
        <end position="98"/>
    </location>
</feature>
<feature type="compositionally biased region" description="Acidic residues" evidence="1">
    <location>
        <begin position="55"/>
        <end position="67"/>
    </location>
</feature>
<proteinExistence type="predicted"/>
<feature type="compositionally biased region" description="Acidic residues" evidence="1">
    <location>
        <begin position="21"/>
        <end position="45"/>
    </location>
</feature>
<evidence type="ECO:0000313" key="4">
    <source>
        <dbReference type="Proteomes" id="UP000030765"/>
    </source>
</evidence>
<dbReference type="EMBL" id="ATLV01022904">
    <property type="status" value="NOT_ANNOTATED_CDS"/>
    <property type="molecule type" value="Genomic_DNA"/>
</dbReference>
<reference evidence="3" key="2">
    <citation type="submission" date="2020-05" db="UniProtKB">
        <authorList>
            <consortium name="EnsemblMetazoa"/>
        </authorList>
    </citation>
    <scope>IDENTIFICATION</scope>
</reference>
<dbReference type="EMBL" id="KE525337">
    <property type="protein sequence ID" value="KFB48091.1"/>
    <property type="molecule type" value="Genomic_DNA"/>
</dbReference>
<dbReference type="EnsemblMetazoa" id="ASIC016064-RA">
    <property type="protein sequence ID" value="ASIC016064-PA"/>
    <property type="gene ID" value="ASIC016064"/>
</dbReference>
<accession>A0A084WCZ7</accession>
<evidence type="ECO:0000256" key="1">
    <source>
        <dbReference type="SAM" id="MobiDB-lite"/>
    </source>
</evidence>
<protein>
    <submittedName>
        <fullName evidence="2 3">Uncharacterized protein</fullName>
    </submittedName>
</protein>
<name>A0A084WCZ7_ANOSI</name>
<dbReference type="AlphaFoldDB" id="A0A084WCZ7"/>
<dbReference type="Proteomes" id="UP000030765">
    <property type="component" value="Unassembled WGS sequence"/>
</dbReference>
<keyword evidence="4" id="KW-1185">Reference proteome</keyword>
<dbReference type="VEuPathDB" id="VectorBase:ASIC016064"/>
<evidence type="ECO:0000313" key="2">
    <source>
        <dbReference type="EMBL" id="KFB48091.1"/>
    </source>
</evidence>
<feature type="compositionally biased region" description="Acidic residues" evidence="1">
    <location>
        <begin position="1"/>
        <end position="13"/>
    </location>
</feature>
<reference evidence="2 4" key="1">
    <citation type="journal article" date="2014" name="BMC Genomics">
        <title>Genome sequence of Anopheles sinensis provides insight into genetics basis of mosquito competence for malaria parasites.</title>
        <authorList>
            <person name="Zhou D."/>
            <person name="Zhang D."/>
            <person name="Ding G."/>
            <person name="Shi L."/>
            <person name="Hou Q."/>
            <person name="Ye Y."/>
            <person name="Xu Y."/>
            <person name="Zhou H."/>
            <person name="Xiong C."/>
            <person name="Li S."/>
            <person name="Yu J."/>
            <person name="Hong S."/>
            <person name="Yu X."/>
            <person name="Zou P."/>
            <person name="Chen C."/>
            <person name="Chang X."/>
            <person name="Wang W."/>
            <person name="Lv Y."/>
            <person name="Sun Y."/>
            <person name="Ma L."/>
            <person name="Shen B."/>
            <person name="Zhu C."/>
        </authorList>
    </citation>
    <scope>NUCLEOTIDE SEQUENCE [LARGE SCALE GENOMIC DNA]</scope>
</reference>
<organism evidence="2">
    <name type="scientific">Anopheles sinensis</name>
    <name type="common">Mosquito</name>
    <dbReference type="NCBI Taxonomy" id="74873"/>
    <lineage>
        <taxon>Eukaryota</taxon>
        <taxon>Metazoa</taxon>
        <taxon>Ecdysozoa</taxon>
        <taxon>Arthropoda</taxon>
        <taxon>Hexapoda</taxon>
        <taxon>Insecta</taxon>
        <taxon>Pterygota</taxon>
        <taxon>Neoptera</taxon>
        <taxon>Endopterygota</taxon>
        <taxon>Diptera</taxon>
        <taxon>Nematocera</taxon>
        <taxon>Culicoidea</taxon>
        <taxon>Culicidae</taxon>
        <taxon>Anophelinae</taxon>
        <taxon>Anopheles</taxon>
    </lineage>
</organism>
<feature type="region of interest" description="Disordered" evidence="1">
    <location>
        <begin position="1"/>
        <end position="108"/>
    </location>
</feature>